<accession>A0A2T0X3Z4</accession>
<proteinExistence type="predicted"/>
<evidence type="ECO:0008006" key="4">
    <source>
        <dbReference type="Google" id="ProtNLM"/>
    </source>
</evidence>
<feature type="region of interest" description="Disordered" evidence="1">
    <location>
        <begin position="148"/>
        <end position="176"/>
    </location>
</feature>
<dbReference type="RefSeq" id="WP_106161228.1">
    <property type="nucleotide sequence ID" value="NZ_PVTT01000002.1"/>
</dbReference>
<evidence type="ECO:0000313" key="2">
    <source>
        <dbReference type="EMBL" id="PRY93661.1"/>
    </source>
</evidence>
<dbReference type="EMBL" id="PVTT01000002">
    <property type="protein sequence ID" value="PRY93661.1"/>
    <property type="molecule type" value="Genomic_DNA"/>
</dbReference>
<dbReference type="AlphaFoldDB" id="A0A2T0X3Z4"/>
<comment type="caution">
    <text evidence="2">The sequence shown here is derived from an EMBL/GenBank/DDBJ whole genome shotgun (WGS) entry which is preliminary data.</text>
</comment>
<name>A0A2T0X3Z4_9RHOB</name>
<gene>
    <name evidence="2" type="ORF">BCF33_2542</name>
</gene>
<protein>
    <recommendedName>
        <fullName evidence="4">Heat induced stress protein YflT</fullName>
    </recommendedName>
</protein>
<organism evidence="2 3">
    <name type="scientific">Hasllibacter halocynthiae</name>
    <dbReference type="NCBI Taxonomy" id="595589"/>
    <lineage>
        <taxon>Bacteria</taxon>
        <taxon>Pseudomonadati</taxon>
        <taxon>Pseudomonadota</taxon>
        <taxon>Alphaproteobacteria</taxon>
        <taxon>Rhodobacterales</taxon>
        <taxon>Roseobacteraceae</taxon>
        <taxon>Hasllibacter</taxon>
    </lineage>
</organism>
<sequence>MTKAVTAIYRTHATADLVRKELQDAGVGVSDIHIVPDDPAPLAEGTTRSDDDGWNEGLHRLHVPEEDMRTYQNAVRKGDYVVSVDLDGDEGAARVKEIMRRPEGEAYDIDAMDKLYAGTEYKPMTGADAYAADDRYLGTRDPALEGEDNYVRTYSRPNRYSWDDDASAADPDRRTV</sequence>
<evidence type="ECO:0000313" key="3">
    <source>
        <dbReference type="Proteomes" id="UP000238801"/>
    </source>
</evidence>
<dbReference type="Proteomes" id="UP000238801">
    <property type="component" value="Unassembled WGS sequence"/>
</dbReference>
<dbReference type="OrthoDB" id="7861775at2"/>
<reference evidence="2 3" key="1">
    <citation type="submission" date="2018-03" db="EMBL/GenBank/DDBJ databases">
        <title>Genomic Encyclopedia of Archaeal and Bacterial Type Strains, Phase II (KMG-II): from individual species to whole genera.</title>
        <authorList>
            <person name="Goeker M."/>
        </authorList>
    </citation>
    <scope>NUCLEOTIDE SEQUENCE [LARGE SCALE GENOMIC DNA]</scope>
    <source>
        <strain evidence="2 3">DSM 29318</strain>
    </source>
</reference>
<evidence type="ECO:0000256" key="1">
    <source>
        <dbReference type="SAM" id="MobiDB-lite"/>
    </source>
</evidence>
<keyword evidence="3" id="KW-1185">Reference proteome</keyword>